<dbReference type="PANTHER" id="PTHR42940:SF7">
    <property type="entry name" value="ALCOHOL DEHYDROGENASE-LIKE N-TERMINAL DOMAIN-CONTAINING PROTEIN"/>
    <property type="match status" value="1"/>
</dbReference>
<dbReference type="Gene3D" id="3.40.50.720">
    <property type="entry name" value="NAD(P)-binding Rossmann-like Domain"/>
    <property type="match status" value="1"/>
</dbReference>
<dbReference type="Gene3D" id="3.90.180.10">
    <property type="entry name" value="Medium-chain alcohol dehydrogenases, catalytic domain"/>
    <property type="match status" value="1"/>
</dbReference>
<evidence type="ECO:0000256" key="3">
    <source>
        <dbReference type="ARBA" id="ARBA00022833"/>
    </source>
</evidence>
<evidence type="ECO:0000256" key="2">
    <source>
        <dbReference type="ARBA" id="ARBA00022723"/>
    </source>
</evidence>
<dbReference type="InterPro" id="IPR011032">
    <property type="entry name" value="GroES-like_sf"/>
</dbReference>
<evidence type="ECO:0000313" key="7">
    <source>
        <dbReference type="Proteomes" id="UP001160390"/>
    </source>
</evidence>
<dbReference type="SUPFAM" id="SSF50129">
    <property type="entry name" value="GroES-like"/>
    <property type="match status" value="1"/>
</dbReference>
<proteinExistence type="predicted"/>
<dbReference type="PANTHER" id="PTHR42940">
    <property type="entry name" value="ALCOHOL DEHYDROGENASE 1-RELATED"/>
    <property type="match status" value="1"/>
</dbReference>
<name>A0AA35QB31_9HYPO</name>
<evidence type="ECO:0000256" key="1">
    <source>
        <dbReference type="ARBA" id="ARBA00001947"/>
    </source>
</evidence>
<evidence type="ECO:0000256" key="4">
    <source>
        <dbReference type="ARBA" id="ARBA00023002"/>
    </source>
</evidence>
<dbReference type="GO" id="GO:0005737">
    <property type="term" value="C:cytoplasm"/>
    <property type="evidence" value="ECO:0007669"/>
    <property type="project" value="TreeGrafter"/>
</dbReference>
<evidence type="ECO:0000313" key="6">
    <source>
        <dbReference type="EMBL" id="CAI6098720.1"/>
    </source>
</evidence>
<dbReference type="AlphaFoldDB" id="A0AA35QB31"/>
<dbReference type="InterPro" id="IPR036291">
    <property type="entry name" value="NAD(P)-bd_dom_sf"/>
</dbReference>
<dbReference type="SUPFAM" id="SSF51735">
    <property type="entry name" value="NAD(P)-binding Rossmann-fold domains"/>
    <property type="match status" value="1"/>
</dbReference>
<comment type="cofactor">
    <cofactor evidence="1">
        <name>Zn(2+)</name>
        <dbReference type="ChEBI" id="CHEBI:29105"/>
    </cofactor>
</comment>
<sequence>MCNDAAVNGITRPGGFAEPVLLREEAIVRVPREADPAQVAPLLCAGVTVFNGIKRLHGSLVAAQGLRGLGHLAVQYASKMGYEVVALSSTDDKANFARDLEAAHFIKTKTQDVGAELKKLAGAAVVVQTAPNPPSINPLVAGLAADGKILSLAPAGIAETYATALMSKGASLVGWPSGHALDSEDGIRFALRHDVRCLINKYPLSGAQKAIDDFKAGKARFRNVLIV</sequence>
<keyword evidence="2" id="KW-0479">Metal-binding</keyword>
<keyword evidence="7" id="KW-1185">Reference proteome</keyword>
<dbReference type="InterPro" id="IPR013149">
    <property type="entry name" value="ADH-like_C"/>
</dbReference>
<protein>
    <recommendedName>
        <fullName evidence="5">Alcohol dehydrogenase-like C-terminal domain-containing protein</fullName>
    </recommendedName>
</protein>
<dbReference type="GO" id="GO:0004022">
    <property type="term" value="F:alcohol dehydrogenase (NAD+) activity"/>
    <property type="evidence" value="ECO:0007669"/>
    <property type="project" value="TreeGrafter"/>
</dbReference>
<feature type="domain" description="Alcohol dehydrogenase-like C-terminal" evidence="5">
    <location>
        <begin position="68"/>
        <end position="179"/>
    </location>
</feature>
<accession>A0AA35QB31</accession>
<comment type="caution">
    <text evidence="6">The sequence shown here is derived from an EMBL/GenBank/DDBJ whole genome shotgun (WGS) entry which is preliminary data.</text>
</comment>
<evidence type="ECO:0000259" key="5">
    <source>
        <dbReference type="Pfam" id="PF00107"/>
    </source>
</evidence>
<dbReference type="GO" id="GO:0046872">
    <property type="term" value="F:metal ion binding"/>
    <property type="evidence" value="ECO:0007669"/>
    <property type="project" value="UniProtKB-KW"/>
</dbReference>
<keyword evidence="3" id="KW-0862">Zinc</keyword>
<gene>
    <name evidence="6" type="ORF">CCHLO57077_00002739</name>
</gene>
<reference evidence="6" key="1">
    <citation type="submission" date="2023-01" db="EMBL/GenBank/DDBJ databases">
        <authorList>
            <person name="Piombo E."/>
        </authorList>
    </citation>
    <scope>NUCLEOTIDE SEQUENCE</scope>
</reference>
<dbReference type="EMBL" id="CABFNP030001299">
    <property type="protein sequence ID" value="CAI6098720.1"/>
    <property type="molecule type" value="Genomic_DNA"/>
</dbReference>
<organism evidence="6 7">
    <name type="scientific">Clonostachys chloroleuca</name>
    <dbReference type="NCBI Taxonomy" id="1926264"/>
    <lineage>
        <taxon>Eukaryota</taxon>
        <taxon>Fungi</taxon>
        <taxon>Dikarya</taxon>
        <taxon>Ascomycota</taxon>
        <taxon>Pezizomycotina</taxon>
        <taxon>Sordariomycetes</taxon>
        <taxon>Hypocreomycetidae</taxon>
        <taxon>Hypocreales</taxon>
        <taxon>Bionectriaceae</taxon>
        <taxon>Clonostachys</taxon>
    </lineage>
</organism>
<dbReference type="Pfam" id="PF00107">
    <property type="entry name" value="ADH_zinc_N"/>
    <property type="match status" value="1"/>
</dbReference>
<keyword evidence="4" id="KW-0560">Oxidoreductase</keyword>
<dbReference type="Proteomes" id="UP001160390">
    <property type="component" value="Unassembled WGS sequence"/>
</dbReference>